<dbReference type="Proteomes" id="UP001566132">
    <property type="component" value="Unassembled WGS sequence"/>
</dbReference>
<comment type="similarity">
    <text evidence="2">Belongs to the ARS2 family.</text>
</comment>
<dbReference type="InterPro" id="IPR007042">
    <property type="entry name" value="SERRATE/Ars2_C"/>
</dbReference>
<feature type="region of interest" description="Disordered" evidence="4">
    <location>
        <begin position="50"/>
        <end position="212"/>
    </location>
</feature>
<organism evidence="6 7">
    <name type="scientific">Hypothenemus hampei</name>
    <name type="common">Coffee berry borer</name>
    <dbReference type="NCBI Taxonomy" id="57062"/>
    <lineage>
        <taxon>Eukaryota</taxon>
        <taxon>Metazoa</taxon>
        <taxon>Ecdysozoa</taxon>
        <taxon>Arthropoda</taxon>
        <taxon>Hexapoda</taxon>
        <taxon>Insecta</taxon>
        <taxon>Pterygota</taxon>
        <taxon>Neoptera</taxon>
        <taxon>Endopterygota</taxon>
        <taxon>Coleoptera</taxon>
        <taxon>Polyphaga</taxon>
        <taxon>Cucujiformia</taxon>
        <taxon>Curculionidae</taxon>
        <taxon>Scolytinae</taxon>
        <taxon>Hypothenemus</taxon>
    </lineage>
</organism>
<dbReference type="PANTHER" id="PTHR13165">
    <property type="entry name" value="ARSENITE-RESISTANCE PROTEIN 2"/>
    <property type="match status" value="1"/>
</dbReference>
<feature type="region of interest" description="Disordered" evidence="4">
    <location>
        <begin position="605"/>
        <end position="640"/>
    </location>
</feature>
<reference evidence="6 7" key="1">
    <citation type="submission" date="2024-05" db="EMBL/GenBank/DDBJ databases">
        <title>Genetic variation in Jamaican populations of the coffee berry borer (Hypothenemus hampei).</title>
        <authorList>
            <person name="Errbii M."/>
            <person name="Myrie A."/>
        </authorList>
    </citation>
    <scope>NUCLEOTIDE SEQUENCE [LARGE SCALE GENOMIC DNA]</scope>
    <source>
        <strain evidence="6">JA-Hopewell-2020-01-JO</strain>
        <tissue evidence="6">Whole body</tissue>
    </source>
</reference>
<gene>
    <name evidence="6" type="ORF">ABEB36_001786</name>
</gene>
<dbReference type="AlphaFoldDB" id="A0ABD1FFU6"/>
<feature type="compositionally biased region" description="Basic and acidic residues" evidence="4">
    <location>
        <begin position="50"/>
        <end position="63"/>
    </location>
</feature>
<dbReference type="InterPro" id="IPR035979">
    <property type="entry name" value="RBD_domain_sf"/>
</dbReference>
<dbReference type="SUPFAM" id="SSF54928">
    <property type="entry name" value="RNA-binding domain, RBD"/>
    <property type="match status" value="1"/>
</dbReference>
<comment type="subcellular location">
    <subcellularLocation>
        <location evidence="1">Nucleus</location>
    </subcellularLocation>
</comment>
<feature type="compositionally biased region" description="Low complexity" evidence="4">
    <location>
        <begin position="141"/>
        <end position="155"/>
    </location>
</feature>
<dbReference type="Gene3D" id="3.30.70.330">
    <property type="match status" value="1"/>
</dbReference>
<keyword evidence="7" id="KW-1185">Reference proteome</keyword>
<proteinExistence type="inferred from homology"/>
<dbReference type="Pfam" id="PF04959">
    <property type="entry name" value="ARS2"/>
    <property type="match status" value="1"/>
</dbReference>
<accession>A0ABD1FFU6</accession>
<dbReference type="PANTHER" id="PTHR13165:SF0">
    <property type="entry name" value="SERRATE RNA EFFECTOR MOLECULE HOMOLOG"/>
    <property type="match status" value="1"/>
</dbReference>
<feature type="region of interest" description="Disordered" evidence="4">
    <location>
        <begin position="1"/>
        <end position="38"/>
    </location>
</feature>
<dbReference type="InterPro" id="IPR012677">
    <property type="entry name" value="Nucleotide-bd_a/b_plait_sf"/>
</dbReference>
<dbReference type="GO" id="GO:0005634">
    <property type="term" value="C:nucleus"/>
    <property type="evidence" value="ECO:0007669"/>
    <property type="project" value="UniProtKB-SubCell"/>
</dbReference>
<sequence length="640" mass="72725">MEAKYREQKEKESTTEKNRDSNNKGIEDEQKKDDNAEEIKVKVEVKDVEEIKTNGEQEKKGTSVDDGSLIADDKSEVSVTDATENSKKEGLETESAQGSVPEETNDVTDAMEVEQKDDEQKPSEPESNNKPVKDKKRKRSYSGSSSSSSTSSSSSEGEGLQQPAEEKVELAKEGEEIKTEQQEIDLVKEEQKDEEKTISNDDIEIISDDKPEKPKALHKTTSIFLRNLAPTITKQEVEAICARYDGFLRVALADPQPERRWLRRGWVTFKRDANIKEICWNLNNIRLRECELGAIVNRDLSRRIRPVNGIVAHKQVVRSDIRIAAKVTLHLDAKASLWTEKNEKTDKKNQQQSFGLVSNNPVLHNITDYLIEEASAEEEELLGLEPTSENQEAISTVDRDENLIRVLDQIILYLRIVHSVDYYNHCEYPNEDEMPNRCGILHARGPPPTTKTDMTQFIGAPVEAKMSNFLPEKPVEEKDKNEAKLISMALKDVDTEVDKFVQVNTKELAKDKWLCPLSGKKFKGPDFVRKHIFNKHAEKIEEVKKEVEFFNNYLKDPKRPMLAEHQQPKREEAPAFGHPSFGGGFGGGAPYGRPQPFYNQGFSQRARGYAQRARGGQSDFGRPIIHYRDLDAPKEPEEFI</sequence>
<evidence type="ECO:0000313" key="7">
    <source>
        <dbReference type="Proteomes" id="UP001566132"/>
    </source>
</evidence>
<comment type="caution">
    <text evidence="6">The sequence shown here is derived from an EMBL/GenBank/DDBJ whole genome shotgun (WGS) entry which is preliminary data.</text>
</comment>
<name>A0ABD1FFU6_HYPHA</name>
<feature type="compositionally biased region" description="Basic and acidic residues" evidence="4">
    <location>
        <begin position="626"/>
        <end position="640"/>
    </location>
</feature>
<evidence type="ECO:0000256" key="4">
    <source>
        <dbReference type="SAM" id="MobiDB-lite"/>
    </source>
</evidence>
<protein>
    <recommendedName>
        <fullName evidence="5">SERRATE/Ars2 C-terminal domain-containing protein</fullName>
    </recommendedName>
</protein>
<feature type="compositionally biased region" description="Acidic residues" evidence="4">
    <location>
        <begin position="103"/>
        <end position="117"/>
    </location>
</feature>
<evidence type="ECO:0000256" key="3">
    <source>
        <dbReference type="ARBA" id="ARBA00023242"/>
    </source>
</evidence>
<keyword evidence="3" id="KW-0539">Nucleus</keyword>
<dbReference type="InterPro" id="IPR039727">
    <property type="entry name" value="SE/Ars2"/>
</dbReference>
<evidence type="ECO:0000256" key="1">
    <source>
        <dbReference type="ARBA" id="ARBA00004123"/>
    </source>
</evidence>
<dbReference type="EMBL" id="JBDJPC010000001">
    <property type="protein sequence ID" value="KAL1518114.1"/>
    <property type="molecule type" value="Genomic_DNA"/>
</dbReference>
<feature type="domain" description="SERRATE/Ars2 C-terminal" evidence="5">
    <location>
        <begin position="462"/>
        <end position="583"/>
    </location>
</feature>
<evidence type="ECO:0000256" key="2">
    <source>
        <dbReference type="ARBA" id="ARBA00005407"/>
    </source>
</evidence>
<evidence type="ECO:0000313" key="6">
    <source>
        <dbReference type="EMBL" id="KAL1518114.1"/>
    </source>
</evidence>
<feature type="compositionally biased region" description="Basic and acidic residues" evidence="4">
    <location>
        <begin position="164"/>
        <end position="199"/>
    </location>
</feature>
<feature type="compositionally biased region" description="Low complexity" evidence="4">
    <location>
        <begin position="605"/>
        <end position="617"/>
    </location>
</feature>
<evidence type="ECO:0000259" key="5">
    <source>
        <dbReference type="Pfam" id="PF04959"/>
    </source>
</evidence>